<sequence length="620" mass="73175">MDINLKVAAPRLFPQSRFEMVYFEAVANALDAQATEINIEIEMENSNLEKFIIKDNGIGLNEENYWRFSELMEAKDNVHKGQGRLVYLLYFDDIKITSQFLEGDTYQQRSFNFNDNFKKENHHLIKNIKEYKSGTTLSFNGKRKKMRTNNSLDANYIREQIFAEFLPCFFEMKQENKNFQINIKSKLNEEQRQTSINVKDIPDFQSIEIDATDLLEEDSNNAGQKSLLEPTAKLYYFLKSHDIKSNISSVVTSFAIDNRAKKIDIIDVQNYLPNVEAIFFLVSKHFEGCVDPTRQELTLKPEHLKRVKNIFRNKVKDILKNNFSEYQNILHERQSFLWNRFPHLIDYIDLSEIGFKANRDIVQDAQNQFFKEQRDILEKDKLTESDYIKALDLSAKNLLEYILFRQLQIKKLKSIGKEDREETIHNIISPMRTTYSSGHNNDLFNNNAWILDDRFMTYIQAASDTTLKDITEKFDEIFYQSTKSKSRPDYLMFFSNKITHKSDKVDLVCFEFKRLGTKLEENTKAITELTKYIKQLKDVCEKIQRVWLYALVNFDQNLEESLESQDFKMKFSTQGKIWYRYYENIGAELAFLDFEAVVSDADSRNKTFMEILKNGFSYNE</sequence>
<dbReference type="Proteomes" id="UP000325713">
    <property type="component" value="Chromosome"/>
</dbReference>
<keyword evidence="1" id="KW-0547">Nucleotide-binding</keyword>
<keyword evidence="1" id="KW-0067">ATP-binding</keyword>
<keyword evidence="2" id="KW-1185">Reference proteome</keyword>
<dbReference type="SUPFAM" id="SSF55874">
    <property type="entry name" value="ATPase domain of HSP90 chaperone/DNA topoisomerase II/histidine kinase"/>
    <property type="match status" value="1"/>
</dbReference>
<reference evidence="1 2" key="1">
    <citation type="submission" date="2018-08" db="EMBL/GenBank/DDBJ databases">
        <title>Neisseria zalophi ATCC BAA-2455 complete genome.</title>
        <authorList>
            <person name="Veseli I.A."/>
            <person name="Buttler R."/>
            <person name="Mascarenhas dos Santos A.C."/>
            <person name="Pombert J.-F."/>
        </authorList>
    </citation>
    <scope>NUCLEOTIDE SEQUENCE [LARGE SCALE GENOMIC DNA]</scope>
    <source>
        <strain evidence="1 2">ATCC BAA-2455</strain>
    </source>
</reference>
<evidence type="ECO:0000313" key="1">
    <source>
        <dbReference type="EMBL" id="QEY25670.1"/>
    </source>
</evidence>
<dbReference type="Gene3D" id="3.30.565.10">
    <property type="entry name" value="Histidine kinase-like ATPase, C-terminal domain"/>
    <property type="match status" value="1"/>
</dbReference>
<proteinExistence type="predicted"/>
<dbReference type="Pfam" id="PF13589">
    <property type="entry name" value="HATPase_c_3"/>
    <property type="match status" value="1"/>
</dbReference>
<name>A0A5J6PY20_9NEIS</name>
<organism evidence="1 2">
    <name type="scientific">Neisseria zalophi</name>
    <dbReference type="NCBI Taxonomy" id="640030"/>
    <lineage>
        <taxon>Bacteria</taxon>
        <taxon>Pseudomonadati</taxon>
        <taxon>Pseudomonadota</taxon>
        <taxon>Betaproteobacteria</taxon>
        <taxon>Neisseriales</taxon>
        <taxon>Neisseriaceae</taxon>
        <taxon>Neisseria</taxon>
    </lineage>
</organism>
<gene>
    <name evidence="1" type="ORF">D0T92_03345</name>
</gene>
<dbReference type="AlphaFoldDB" id="A0A5J6PY20"/>
<evidence type="ECO:0000313" key="2">
    <source>
        <dbReference type="Proteomes" id="UP000325713"/>
    </source>
</evidence>
<protein>
    <submittedName>
        <fullName evidence="1">ATP-binding protein</fullName>
    </submittedName>
</protein>
<dbReference type="KEGG" id="nzl:D0T92_03345"/>
<dbReference type="EMBL" id="CP031700">
    <property type="protein sequence ID" value="QEY25670.1"/>
    <property type="molecule type" value="Genomic_DNA"/>
</dbReference>
<dbReference type="InterPro" id="IPR036890">
    <property type="entry name" value="HATPase_C_sf"/>
</dbReference>
<dbReference type="RefSeq" id="WP_151050208.1">
    <property type="nucleotide sequence ID" value="NZ_CP031700.1"/>
</dbReference>
<dbReference type="GO" id="GO:0005524">
    <property type="term" value="F:ATP binding"/>
    <property type="evidence" value="ECO:0007669"/>
    <property type="project" value="UniProtKB-KW"/>
</dbReference>
<accession>A0A5J6PY20</accession>
<dbReference type="OrthoDB" id="2041081at2"/>